<dbReference type="Proteomes" id="UP000184516">
    <property type="component" value="Unassembled WGS sequence"/>
</dbReference>
<gene>
    <name evidence="1" type="ORF">SAMN05443549_101747</name>
</gene>
<evidence type="ECO:0000313" key="2">
    <source>
        <dbReference type="Proteomes" id="UP000184516"/>
    </source>
</evidence>
<evidence type="ECO:0000313" key="1">
    <source>
        <dbReference type="EMBL" id="SHF89775.1"/>
    </source>
</evidence>
<organism evidence="1 2">
    <name type="scientific">Flavobacterium fluvii</name>
    <dbReference type="NCBI Taxonomy" id="468056"/>
    <lineage>
        <taxon>Bacteria</taxon>
        <taxon>Pseudomonadati</taxon>
        <taxon>Bacteroidota</taxon>
        <taxon>Flavobacteriia</taxon>
        <taxon>Flavobacteriales</taxon>
        <taxon>Flavobacteriaceae</taxon>
        <taxon>Flavobacterium</taxon>
    </lineage>
</organism>
<dbReference type="AlphaFoldDB" id="A0A1M5FE15"/>
<name>A0A1M5FE15_9FLAO</name>
<dbReference type="EMBL" id="FQWB01000001">
    <property type="protein sequence ID" value="SHF89775.1"/>
    <property type="molecule type" value="Genomic_DNA"/>
</dbReference>
<reference evidence="2" key="1">
    <citation type="submission" date="2016-11" db="EMBL/GenBank/DDBJ databases">
        <authorList>
            <person name="Varghese N."/>
            <person name="Submissions S."/>
        </authorList>
    </citation>
    <scope>NUCLEOTIDE SEQUENCE [LARGE SCALE GENOMIC DNA]</scope>
    <source>
        <strain evidence="2">DSM 19978</strain>
    </source>
</reference>
<protein>
    <submittedName>
        <fullName evidence="1">Uncharacterized protein</fullName>
    </submittedName>
</protein>
<dbReference type="STRING" id="468056.SAMN05443549_101747"/>
<keyword evidence="2" id="KW-1185">Reference proteome</keyword>
<accession>A0A1M5FE15</accession>
<sequence>MLQKEPCFMSSVNNLATVLSAITGEKVGTLQPILNPMLNKSNAQKNNPYKSTSTVDKVKAQLTNFGVILK</sequence>
<proteinExistence type="predicted"/>